<dbReference type="PANTHER" id="PTHR34606:SF15">
    <property type="entry name" value="BON DOMAIN-CONTAINING PROTEIN"/>
    <property type="match status" value="1"/>
</dbReference>
<dbReference type="InterPro" id="IPR051686">
    <property type="entry name" value="Lipoprotein_DolP"/>
</dbReference>
<comment type="caution">
    <text evidence="2">The sequence shown here is derived from an EMBL/GenBank/DDBJ whole genome shotgun (WGS) entry which is preliminary data.</text>
</comment>
<gene>
    <name evidence="2" type="ORF">EV640_103227</name>
</gene>
<sequence length="223" mass="24424">MIIATRTRSDHKIHSLVLAELDWTPDLDASEIQVEVEASVVTLSGAVGDYFELLAASRAMRRVHGIAGVTNHLIVNPRSAKWVTDADIARVAERALTWSANIPASVRPQVDSGCITLTGQVDWHFQRDAAERAVENIRGVRSVLNEIRLISRPGAEDAAERIRTALFRNPQVDASHINVTVVENTAVLTGYVTTLAQKNQAGAATWSSPDVTQVDNRINVRPY</sequence>
<dbReference type="Gene3D" id="3.30.1340.30">
    <property type="match status" value="3"/>
</dbReference>
<dbReference type="Proteomes" id="UP000294506">
    <property type="component" value="Unassembled WGS sequence"/>
</dbReference>
<feature type="domain" description="BON" evidence="1">
    <location>
        <begin position="9"/>
        <end position="77"/>
    </location>
</feature>
<dbReference type="RefSeq" id="WP_036477257.1">
    <property type="nucleotide sequence ID" value="NZ_SOAN01000003.1"/>
</dbReference>
<dbReference type="InterPro" id="IPR007055">
    <property type="entry name" value="BON_dom"/>
</dbReference>
<accession>A0A4R7G517</accession>
<dbReference type="PROSITE" id="PS50914">
    <property type="entry name" value="BON"/>
    <property type="match status" value="3"/>
</dbReference>
<feature type="domain" description="BON" evidence="1">
    <location>
        <begin position="84"/>
        <end position="151"/>
    </location>
</feature>
<evidence type="ECO:0000313" key="3">
    <source>
        <dbReference type="Proteomes" id="UP000294506"/>
    </source>
</evidence>
<reference evidence="2 3" key="1">
    <citation type="submission" date="2019-03" db="EMBL/GenBank/DDBJ databases">
        <title>Genomic Encyclopedia of Type Strains, Phase III (KMG-III): the genomes of soil and plant-associated and newly described type strains.</title>
        <authorList>
            <person name="Whitman W."/>
        </authorList>
    </citation>
    <scope>NUCLEOTIDE SEQUENCE [LARGE SCALE GENOMIC DNA]</scope>
    <source>
        <strain evidence="2 3">DSM 27373</strain>
    </source>
</reference>
<organism evidence="2 3">
    <name type="scientific">Nesterenkonia aurantiaca</name>
    <dbReference type="NCBI Taxonomy" id="1436010"/>
    <lineage>
        <taxon>Bacteria</taxon>
        <taxon>Bacillati</taxon>
        <taxon>Actinomycetota</taxon>
        <taxon>Actinomycetes</taxon>
        <taxon>Micrococcales</taxon>
        <taxon>Micrococcaceae</taxon>
        <taxon>Nesterenkonia</taxon>
    </lineage>
</organism>
<proteinExistence type="predicted"/>
<dbReference type="InterPro" id="IPR014004">
    <property type="entry name" value="Transpt-assoc_nodulatn_dom_bac"/>
</dbReference>
<evidence type="ECO:0000259" key="1">
    <source>
        <dbReference type="PROSITE" id="PS50914"/>
    </source>
</evidence>
<feature type="domain" description="BON" evidence="1">
    <location>
        <begin position="154"/>
        <end position="222"/>
    </location>
</feature>
<dbReference type="EMBL" id="SOAN01000003">
    <property type="protein sequence ID" value="TDS86536.1"/>
    <property type="molecule type" value="Genomic_DNA"/>
</dbReference>
<dbReference type="PANTHER" id="PTHR34606">
    <property type="entry name" value="BON DOMAIN-CONTAINING PROTEIN"/>
    <property type="match status" value="1"/>
</dbReference>
<evidence type="ECO:0000313" key="2">
    <source>
        <dbReference type="EMBL" id="TDS86536.1"/>
    </source>
</evidence>
<dbReference type="AlphaFoldDB" id="A0A4R7G517"/>
<dbReference type="Pfam" id="PF04972">
    <property type="entry name" value="BON"/>
    <property type="match status" value="3"/>
</dbReference>
<dbReference type="SMART" id="SM00749">
    <property type="entry name" value="BON"/>
    <property type="match status" value="3"/>
</dbReference>
<protein>
    <submittedName>
        <fullName evidence="2">Osmotically-inducible protein OsmY</fullName>
    </submittedName>
</protein>
<name>A0A4R7G517_9MICC</name>
<keyword evidence="3" id="KW-1185">Reference proteome</keyword>